<dbReference type="InterPro" id="IPR025404">
    <property type="entry name" value="DUF4130"/>
</dbReference>
<reference evidence="2" key="2">
    <citation type="submission" date="2021-04" db="EMBL/GenBank/DDBJ databases">
        <authorList>
            <person name="Gilroy R."/>
        </authorList>
    </citation>
    <scope>NUCLEOTIDE SEQUENCE</scope>
    <source>
        <strain evidence="2">CHK195-6426</strain>
    </source>
</reference>
<comment type="caution">
    <text evidence="2">The sequence shown here is derived from an EMBL/GenBank/DDBJ whole genome shotgun (WGS) entry which is preliminary data.</text>
</comment>
<accession>A0A9D1U9W0</accession>
<organism evidence="2 3">
    <name type="scientific">Candidatus Acetatifactor stercoripullorum</name>
    <dbReference type="NCBI Taxonomy" id="2838414"/>
    <lineage>
        <taxon>Bacteria</taxon>
        <taxon>Bacillati</taxon>
        <taxon>Bacillota</taxon>
        <taxon>Clostridia</taxon>
        <taxon>Lachnospirales</taxon>
        <taxon>Lachnospiraceae</taxon>
        <taxon>Acetatifactor</taxon>
    </lineage>
</organism>
<feature type="domain" description="DUF4130" evidence="1">
    <location>
        <begin position="83"/>
        <end position="254"/>
    </location>
</feature>
<dbReference type="InterPro" id="IPR023875">
    <property type="entry name" value="DNA_repair_put"/>
</dbReference>
<evidence type="ECO:0000313" key="3">
    <source>
        <dbReference type="Proteomes" id="UP000824265"/>
    </source>
</evidence>
<dbReference type="AlphaFoldDB" id="A0A9D1U9W0"/>
<evidence type="ECO:0000259" key="1">
    <source>
        <dbReference type="Pfam" id="PF13566"/>
    </source>
</evidence>
<gene>
    <name evidence="2" type="ORF">H9742_00070</name>
</gene>
<sequence length="256" mass="30034">MRVYQCEDSLEGIFTAIFTAYEEKQNPRDTRISLSEELFLFAEHVSVTPHREKTFKVMNTLKKQFGKEDYLMLCLALSSSHEKKAQAVYQTVAAGLKARCARGHLFDNLADDWVNLAFCLARGANNENQHLRGFLRFQELENGVLFARIGPKNNLLTFLMLHFADRMPLENFMIYDEARGLFGIHPAKKQWYLVREDVEILGFNGTEDWGLSKKEREYQELFRTFCHKIAVEGRENRKLQQNMLPLRFQEYMVEFQ</sequence>
<proteinExistence type="predicted"/>
<reference evidence="2" key="1">
    <citation type="journal article" date="2021" name="PeerJ">
        <title>Extensive microbial diversity within the chicken gut microbiome revealed by metagenomics and culture.</title>
        <authorList>
            <person name="Gilroy R."/>
            <person name="Ravi A."/>
            <person name="Getino M."/>
            <person name="Pursley I."/>
            <person name="Horton D.L."/>
            <person name="Alikhan N.F."/>
            <person name="Baker D."/>
            <person name="Gharbi K."/>
            <person name="Hall N."/>
            <person name="Watson M."/>
            <person name="Adriaenssens E.M."/>
            <person name="Foster-Nyarko E."/>
            <person name="Jarju S."/>
            <person name="Secka A."/>
            <person name="Antonio M."/>
            <person name="Oren A."/>
            <person name="Chaudhuri R.R."/>
            <person name="La Ragione R."/>
            <person name="Hildebrand F."/>
            <person name="Pallen M.J."/>
        </authorList>
    </citation>
    <scope>NUCLEOTIDE SEQUENCE</scope>
    <source>
        <strain evidence="2">CHK195-6426</strain>
    </source>
</reference>
<dbReference type="NCBIfam" id="TIGR03915">
    <property type="entry name" value="SAM_7_link_chp"/>
    <property type="match status" value="1"/>
</dbReference>
<protein>
    <submittedName>
        <fullName evidence="2">TIGR03915 family putative DNA repair protein</fullName>
    </submittedName>
</protein>
<dbReference type="EMBL" id="DXGH01000001">
    <property type="protein sequence ID" value="HIW79917.1"/>
    <property type="molecule type" value="Genomic_DNA"/>
</dbReference>
<name>A0A9D1U9W0_9FIRM</name>
<evidence type="ECO:0000313" key="2">
    <source>
        <dbReference type="EMBL" id="HIW79917.1"/>
    </source>
</evidence>
<dbReference type="Pfam" id="PF13566">
    <property type="entry name" value="DUF4130"/>
    <property type="match status" value="1"/>
</dbReference>
<dbReference type="Proteomes" id="UP000824265">
    <property type="component" value="Unassembled WGS sequence"/>
</dbReference>